<dbReference type="Pfam" id="PF00078">
    <property type="entry name" value="RVT_1"/>
    <property type="match status" value="1"/>
</dbReference>
<dbReference type="Ensembl" id="ENSSAUT00010011335.1">
    <property type="protein sequence ID" value="ENSSAUP00010010678.1"/>
    <property type="gene ID" value="ENSSAUG00010005154.1"/>
</dbReference>
<dbReference type="GeneTree" id="ENSGT01060000248530"/>
<protein>
    <recommendedName>
        <fullName evidence="1">Reverse transcriptase domain-containing protein</fullName>
    </recommendedName>
</protein>
<dbReference type="Proteomes" id="UP000472265">
    <property type="component" value="Chromosome 3"/>
</dbReference>
<name>A0A671U3Q3_SPAAU</name>
<feature type="domain" description="Reverse transcriptase" evidence="1">
    <location>
        <begin position="581"/>
        <end position="852"/>
    </location>
</feature>
<dbReference type="CDD" id="cd01650">
    <property type="entry name" value="RT_nLTR_like"/>
    <property type="match status" value="1"/>
</dbReference>
<dbReference type="Pfam" id="PF03372">
    <property type="entry name" value="Exo_endo_phos"/>
    <property type="match status" value="1"/>
</dbReference>
<dbReference type="PANTHER" id="PTHR33332">
    <property type="entry name" value="REVERSE TRANSCRIPTASE DOMAIN-CONTAINING PROTEIN"/>
    <property type="match status" value="1"/>
</dbReference>
<dbReference type="GO" id="GO:0003824">
    <property type="term" value="F:catalytic activity"/>
    <property type="evidence" value="ECO:0007669"/>
    <property type="project" value="InterPro"/>
</dbReference>
<reference evidence="2" key="1">
    <citation type="submission" date="2021-04" db="EMBL/GenBank/DDBJ databases">
        <authorList>
            <consortium name="Wellcome Sanger Institute Data Sharing"/>
        </authorList>
    </citation>
    <scope>NUCLEOTIDE SEQUENCE [LARGE SCALE GENOMIC DNA]</scope>
</reference>
<evidence type="ECO:0000313" key="2">
    <source>
        <dbReference type="Ensembl" id="ENSSAUP00010007472.1"/>
    </source>
</evidence>
<dbReference type="OMA" id="HTRTQFI"/>
<dbReference type="InterPro" id="IPR043502">
    <property type="entry name" value="DNA/RNA_pol_sf"/>
</dbReference>
<evidence type="ECO:0000259" key="1">
    <source>
        <dbReference type="PROSITE" id="PS50878"/>
    </source>
</evidence>
<evidence type="ECO:0000313" key="3">
    <source>
        <dbReference type="Proteomes" id="UP000472265"/>
    </source>
</evidence>
<dbReference type="InterPro" id="IPR036691">
    <property type="entry name" value="Endo/exonu/phosph_ase_sf"/>
</dbReference>
<dbReference type="SUPFAM" id="SSF56672">
    <property type="entry name" value="DNA/RNA polymerases"/>
    <property type="match status" value="1"/>
</dbReference>
<proteinExistence type="predicted"/>
<dbReference type="Ensembl" id="ENSSAUT00010008001.1">
    <property type="protein sequence ID" value="ENSSAUP00010007472.1"/>
    <property type="gene ID" value="ENSSAUG00010003717.1"/>
</dbReference>
<dbReference type="InterPro" id="IPR000477">
    <property type="entry name" value="RT_dom"/>
</dbReference>
<dbReference type="SUPFAM" id="SSF56219">
    <property type="entry name" value="DNase I-like"/>
    <property type="match status" value="1"/>
</dbReference>
<dbReference type="PROSITE" id="PS50878">
    <property type="entry name" value="RT_POL"/>
    <property type="match status" value="1"/>
</dbReference>
<dbReference type="InterPro" id="IPR005135">
    <property type="entry name" value="Endo/exonuclease/phosphatase"/>
</dbReference>
<organism evidence="2 3">
    <name type="scientific">Sparus aurata</name>
    <name type="common">Gilthead sea bream</name>
    <dbReference type="NCBI Taxonomy" id="8175"/>
    <lineage>
        <taxon>Eukaryota</taxon>
        <taxon>Metazoa</taxon>
        <taxon>Chordata</taxon>
        <taxon>Craniata</taxon>
        <taxon>Vertebrata</taxon>
        <taxon>Euteleostomi</taxon>
        <taxon>Actinopterygii</taxon>
        <taxon>Neopterygii</taxon>
        <taxon>Teleostei</taxon>
        <taxon>Neoteleostei</taxon>
        <taxon>Acanthomorphata</taxon>
        <taxon>Eupercaria</taxon>
        <taxon>Spariformes</taxon>
        <taxon>Sparidae</taxon>
        <taxon>Sparus</taxon>
    </lineage>
</organism>
<accession>A0A671U3Q3</accession>
<keyword evidence="3" id="KW-1185">Reference proteome</keyword>
<sequence length="1045" mass="120520">MAKQAQCSYDERGNNSNYALANVLTNHDLNLQQLQNDDKVYNDLFNPDSFLPLNNVSINADSYDTAYCSSSCDYFSEKHFNSFISTYRESNIFSTLHLNIRSLPKNYDNFYHYLSSLNHVFSIIALTETWLTEDINSLFEIAGYSATHRCRGSRGGGVSLYVRKGLDFKQRTDLEVKFQDCNSEAVFLEVQTVVLKEKKKVIIGCIYRPPNTNINEFKEGLLEVLEHVDKENKPCYLLGDFNINLLNEEIKQHIDDFMNLLSSNYFYPLINKPTRITSKSSTLIDNIFTNAFSNVTKSGILYTDISDHMPVFQLSVLCGKSNMSEPKKIPSRRFNEKNINTFREMLAKLSWEAVYEALNVNIAYDYFFTKFYSVFDQCFPHINNSKKNTAGMNKPWFTTDLRKSALKKNKLYKKYIQSPTPLNYAAYKSFRNKYNHFLRNAKREYYSDQFRSSINNIRSTWDNLKELLNMKHASSPSPAEFQDGEVKITEPPQIANKFNDFFVNVGPCLAKHIGDTIGSPTDFISKEYVSINVFEPVKTTEVLDIIMSLKNTSAGHDEIPASLIKKVASLIIDPLTLIFSMSLESGIIPQAFKIAKVIPLFKSDDPTVFSNYRPISILPCFSKILEKLVYSRIMKHLTTNDILFEHQFGFRKNYSTYMALLFLREKITAALEKNEYTLGIFLDLSKAFDTVNYEILLSKMSCYGFRKHVLQWIANYLHNREQFVVFSGVQSQRAVLKCGVPQGSILGPLLFLIYVNDLVNASSLLSPIVFADDTNLLVTDKNFDSLIAKANTGLFHFSYWFKLNKLSLNVKKSNFIIFRNKNKNYNADKAKIYINDSVLAQVSSAKFLGIYIDEKLCFKNHCEFVCKKVSKSLGIIKRVKQHLKKSTLLTLYYSLIYSHISYCNIIWASTYSSYLQAIHRCQKSFVRIATNSSYLAPTKPLFKQLQLLTIYEVNKYQTGVLMYKVICLPASLPNFFPSYFEFNSHYHTHSTRRKNDLHIPFCRTSVAKFSFVYQGAVLWNDIKHFLESSFSINTFKTKFKQYLQT</sequence>
<dbReference type="Proteomes" id="UP000472265">
    <property type="component" value="Chromosome 7"/>
</dbReference>
<dbReference type="AlphaFoldDB" id="A0A671U3Q3"/>
<reference evidence="2" key="2">
    <citation type="submission" date="2025-05" db="UniProtKB">
        <authorList>
            <consortium name="Ensembl"/>
        </authorList>
    </citation>
    <scope>IDENTIFICATION</scope>
</reference>
<dbReference type="Gene3D" id="3.60.10.10">
    <property type="entry name" value="Endonuclease/exonuclease/phosphatase"/>
    <property type="match status" value="1"/>
</dbReference>